<evidence type="ECO:0000313" key="2">
    <source>
        <dbReference type="EMBL" id="JAP32956.1"/>
    </source>
</evidence>
<keyword evidence="1" id="KW-0812">Transmembrane</keyword>
<evidence type="ECO:0000256" key="1">
    <source>
        <dbReference type="SAM" id="Phobius"/>
    </source>
</evidence>
<dbReference type="EMBL" id="GEDG01006732">
    <property type="protein sequence ID" value="JAP31755.1"/>
    <property type="molecule type" value="Transcribed_RNA"/>
</dbReference>
<protein>
    <submittedName>
        <fullName evidence="2">Putative ovule protein</fullName>
    </submittedName>
</protein>
<name>A0A0V0IJW2_SOLCH</name>
<dbReference type="EMBL" id="GEDG01005504">
    <property type="protein sequence ID" value="JAP32956.1"/>
    <property type="molecule type" value="Transcribed_RNA"/>
</dbReference>
<dbReference type="EMBL" id="GEDG01005483">
    <property type="protein sequence ID" value="JAP32976.1"/>
    <property type="molecule type" value="Transcribed_RNA"/>
</dbReference>
<accession>A0A0V0IJW2</accession>
<keyword evidence="1" id="KW-0472">Membrane</keyword>
<dbReference type="EMBL" id="GEDG01005617">
    <property type="protein sequence ID" value="JAP32843.1"/>
    <property type="molecule type" value="Transcribed_RNA"/>
</dbReference>
<feature type="transmembrane region" description="Helical" evidence="1">
    <location>
        <begin position="23"/>
        <end position="44"/>
    </location>
</feature>
<proteinExistence type="predicted"/>
<dbReference type="AlphaFoldDB" id="A0A0V0IJW2"/>
<sequence length="96" mass="10769">MLVYAAMAWLTLFLLDLNTDLSLNLAISLLILTEGVLLTASGYYKQKLRRKRMRLTVSLRIFHLKGGCLSLLSASDFPITVRIPTTFLLILNRGSV</sequence>
<dbReference type="EMBL" id="GEDG01005391">
    <property type="protein sequence ID" value="JAP33066.1"/>
    <property type="molecule type" value="Transcribed_RNA"/>
</dbReference>
<dbReference type="EMBL" id="GEDG01006891">
    <property type="protein sequence ID" value="JAP31597.1"/>
    <property type="molecule type" value="Transcribed_RNA"/>
</dbReference>
<organism evidence="2">
    <name type="scientific">Solanum chacoense</name>
    <name type="common">Chaco potato</name>
    <dbReference type="NCBI Taxonomy" id="4108"/>
    <lineage>
        <taxon>Eukaryota</taxon>
        <taxon>Viridiplantae</taxon>
        <taxon>Streptophyta</taxon>
        <taxon>Embryophyta</taxon>
        <taxon>Tracheophyta</taxon>
        <taxon>Spermatophyta</taxon>
        <taxon>Magnoliopsida</taxon>
        <taxon>eudicotyledons</taxon>
        <taxon>Gunneridae</taxon>
        <taxon>Pentapetalae</taxon>
        <taxon>asterids</taxon>
        <taxon>lamiids</taxon>
        <taxon>Solanales</taxon>
        <taxon>Solanaceae</taxon>
        <taxon>Solanoideae</taxon>
        <taxon>Solaneae</taxon>
        <taxon>Solanum</taxon>
    </lineage>
</organism>
<reference evidence="2" key="1">
    <citation type="submission" date="2015-12" db="EMBL/GenBank/DDBJ databases">
        <title>Gene expression during late stages of embryo sac development: a critical building block for successful pollen-pistil interactions.</title>
        <authorList>
            <person name="Liu Y."/>
            <person name="Joly V."/>
            <person name="Sabar M."/>
            <person name="Matton D.P."/>
        </authorList>
    </citation>
    <scope>NUCLEOTIDE SEQUENCE</scope>
</reference>
<keyword evidence="1" id="KW-1133">Transmembrane helix</keyword>